<sequence>MPTSTASTPAAGATRGAGPGTPTGAPVAARSGRGLAFALVSAATFGTSGPFAKSLLETGWTPGSVVFLRIAGAALLLLVPTLRALDGRWDLLRRGWVQVVVYGVMAVALPQLAFFYAVQHLSVAVALLLEYLGLILVVGWTSLVRRRLPSLPTLLGVALALAGLALVLDLPALAGGGAVEISGVGVAWGLLAALGLASYFVMSGASSDDSLPPMALAGGGLVVGGVGFGVLGLVGLLPMTFRTADVTLAGASLPWWVPVVELAVLAAATAYVAGIVGARLLGAKLASFVGLSEVLFAVLFAWLLLAELPGLVQLLGGLLILAGVVVVRADETRGEAAGPPAEPLPVEEPRAAAGDARD</sequence>
<feature type="compositionally biased region" description="Basic and acidic residues" evidence="6">
    <location>
        <begin position="347"/>
        <end position="358"/>
    </location>
</feature>
<evidence type="ECO:0000256" key="3">
    <source>
        <dbReference type="ARBA" id="ARBA00022692"/>
    </source>
</evidence>
<dbReference type="RefSeq" id="WP_091724984.1">
    <property type="nucleotide sequence ID" value="NZ_LT629757.1"/>
</dbReference>
<dbReference type="InterPro" id="IPR000620">
    <property type="entry name" value="EamA_dom"/>
</dbReference>
<evidence type="ECO:0000256" key="1">
    <source>
        <dbReference type="ARBA" id="ARBA00004141"/>
    </source>
</evidence>
<dbReference type="InterPro" id="IPR037185">
    <property type="entry name" value="EmrE-like"/>
</dbReference>
<dbReference type="SUPFAM" id="SSF103481">
    <property type="entry name" value="Multidrug resistance efflux transporter EmrE"/>
    <property type="match status" value="2"/>
</dbReference>
<comment type="similarity">
    <text evidence="2">Belongs to the EamA transporter family.</text>
</comment>
<name>A0A1H1L5V5_9ACTN</name>
<keyword evidence="10" id="KW-1185">Reference proteome</keyword>
<feature type="transmembrane region" description="Helical" evidence="7">
    <location>
        <begin position="255"/>
        <end position="278"/>
    </location>
</feature>
<feature type="compositionally biased region" description="Low complexity" evidence="6">
    <location>
        <begin position="1"/>
        <end position="14"/>
    </location>
</feature>
<organism evidence="9 10">
    <name type="scientific">Nocardioides scoriae</name>
    <dbReference type="NCBI Taxonomy" id="642780"/>
    <lineage>
        <taxon>Bacteria</taxon>
        <taxon>Bacillati</taxon>
        <taxon>Actinomycetota</taxon>
        <taxon>Actinomycetes</taxon>
        <taxon>Propionibacteriales</taxon>
        <taxon>Nocardioidaceae</taxon>
        <taxon>Nocardioides</taxon>
    </lineage>
</organism>
<dbReference type="Pfam" id="PF00892">
    <property type="entry name" value="EamA"/>
    <property type="match status" value="2"/>
</dbReference>
<dbReference type="GO" id="GO:0016020">
    <property type="term" value="C:membrane"/>
    <property type="evidence" value="ECO:0007669"/>
    <property type="project" value="UniProtKB-SubCell"/>
</dbReference>
<reference evidence="10" key="1">
    <citation type="submission" date="2016-10" db="EMBL/GenBank/DDBJ databases">
        <authorList>
            <person name="Varghese N."/>
            <person name="Submissions S."/>
        </authorList>
    </citation>
    <scope>NUCLEOTIDE SEQUENCE [LARGE SCALE GENOMIC DNA]</scope>
    <source>
        <strain evidence="10">DSM 22127</strain>
    </source>
</reference>
<evidence type="ECO:0000259" key="8">
    <source>
        <dbReference type="Pfam" id="PF00892"/>
    </source>
</evidence>
<feature type="domain" description="EamA" evidence="8">
    <location>
        <begin position="185"/>
        <end position="327"/>
    </location>
</feature>
<feature type="transmembrane region" description="Helical" evidence="7">
    <location>
        <begin position="66"/>
        <end position="85"/>
    </location>
</feature>
<gene>
    <name evidence="9" type="ORF">SAMN04488570_0049</name>
</gene>
<dbReference type="AlphaFoldDB" id="A0A1H1L5V5"/>
<keyword evidence="3 7" id="KW-0812">Transmembrane</keyword>
<evidence type="ECO:0000256" key="4">
    <source>
        <dbReference type="ARBA" id="ARBA00022989"/>
    </source>
</evidence>
<feature type="region of interest" description="Disordered" evidence="6">
    <location>
        <begin position="1"/>
        <end position="26"/>
    </location>
</feature>
<evidence type="ECO:0000313" key="10">
    <source>
        <dbReference type="Proteomes" id="UP000198859"/>
    </source>
</evidence>
<dbReference type="EMBL" id="LT629757">
    <property type="protein sequence ID" value="SDR69682.1"/>
    <property type="molecule type" value="Genomic_DNA"/>
</dbReference>
<feature type="transmembrane region" description="Helical" evidence="7">
    <location>
        <begin position="97"/>
        <end position="117"/>
    </location>
</feature>
<feature type="transmembrane region" description="Helical" evidence="7">
    <location>
        <begin position="155"/>
        <end position="175"/>
    </location>
</feature>
<feature type="transmembrane region" description="Helical" evidence="7">
    <location>
        <begin position="214"/>
        <end position="235"/>
    </location>
</feature>
<feature type="domain" description="EamA" evidence="8">
    <location>
        <begin position="33"/>
        <end position="168"/>
    </location>
</feature>
<dbReference type="STRING" id="642780.SAMN04488570_0049"/>
<accession>A0A1H1L5V5</accession>
<comment type="subcellular location">
    <subcellularLocation>
        <location evidence="1">Membrane</location>
        <topology evidence="1">Multi-pass membrane protein</topology>
    </subcellularLocation>
</comment>
<evidence type="ECO:0000256" key="2">
    <source>
        <dbReference type="ARBA" id="ARBA00007362"/>
    </source>
</evidence>
<evidence type="ECO:0000313" key="9">
    <source>
        <dbReference type="EMBL" id="SDR69682.1"/>
    </source>
</evidence>
<dbReference type="PANTHER" id="PTHR32322:SF2">
    <property type="entry name" value="EAMA DOMAIN-CONTAINING PROTEIN"/>
    <property type="match status" value="1"/>
</dbReference>
<dbReference type="PANTHER" id="PTHR32322">
    <property type="entry name" value="INNER MEMBRANE TRANSPORTER"/>
    <property type="match status" value="1"/>
</dbReference>
<dbReference type="InterPro" id="IPR050638">
    <property type="entry name" value="AA-Vitamin_Transporters"/>
</dbReference>
<protein>
    <submittedName>
        <fullName evidence="9">Threonine/homoserine efflux transporter RhtA</fullName>
    </submittedName>
</protein>
<evidence type="ECO:0000256" key="7">
    <source>
        <dbReference type="SAM" id="Phobius"/>
    </source>
</evidence>
<evidence type="ECO:0000256" key="5">
    <source>
        <dbReference type="ARBA" id="ARBA00023136"/>
    </source>
</evidence>
<feature type="transmembrane region" description="Helical" evidence="7">
    <location>
        <begin position="311"/>
        <end position="329"/>
    </location>
</feature>
<feature type="transmembrane region" description="Helical" evidence="7">
    <location>
        <begin position="181"/>
        <end position="202"/>
    </location>
</feature>
<keyword evidence="4 7" id="KW-1133">Transmembrane helix</keyword>
<proteinExistence type="inferred from homology"/>
<dbReference type="Proteomes" id="UP000198859">
    <property type="component" value="Chromosome I"/>
</dbReference>
<keyword evidence="5 7" id="KW-0472">Membrane</keyword>
<feature type="transmembrane region" description="Helical" evidence="7">
    <location>
        <begin position="123"/>
        <end position="143"/>
    </location>
</feature>
<dbReference type="OrthoDB" id="154915at2"/>
<feature type="transmembrane region" description="Helical" evidence="7">
    <location>
        <begin position="285"/>
        <end position="305"/>
    </location>
</feature>
<feature type="region of interest" description="Disordered" evidence="6">
    <location>
        <begin position="334"/>
        <end position="358"/>
    </location>
</feature>
<evidence type="ECO:0000256" key="6">
    <source>
        <dbReference type="SAM" id="MobiDB-lite"/>
    </source>
</evidence>